<feature type="domain" description="DUF6596" evidence="8">
    <location>
        <begin position="180"/>
        <end position="280"/>
    </location>
</feature>
<dbReference type="Gene3D" id="1.10.10.10">
    <property type="entry name" value="Winged helix-like DNA-binding domain superfamily/Winged helix DNA-binding domain"/>
    <property type="match status" value="1"/>
</dbReference>
<evidence type="ECO:0000256" key="4">
    <source>
        <dbReference type="ARBA" id="ARBA00023163"/>
    </source>
</evidence>
<comment type="similarity">
    <text evidence="1 5">Belongs to the sigma-70 factor family. ECF subfamily.</text>
</comment>
<accession>A0ABT9NSH6</accession>
<dbReference type="RefSeq" id="WP_306825226.1">
    <property type="nucleotide sequence ID" value="NZ_JAUSQM010000001.1"/>
</dbReference>
<dbReference type="Pfam" id="PF20239">
    <property type="entry name" value="DUF6596"/>
    <property type="match status" value="1"/>
</dbReference>
<keyword evidence="2 5" id="KW-0805">Transcription regulation</keyword>
<feature type="domain" description="RNA polymerase sigma factor 70 region 4 type 2" evidence="7">
    <location>
        <begin position="112"/>
        <end position="160"/>
    </location>
</feature>
<dbReference type="InterPro" id="IPR013325">
    <property type="entry name" value="RNA_pol_sigma_r2"/>
</dbReference>
<protein>
    <recommendedName>
        <fullName evidence="5">RNA polymerase sigma factor</fullName>
    </recommendedName>
</protein>
<dbReference type="InterPro" id="IPR046531">
    <property type="entry name" value="DUF6596"/>
</dbReference>
<evidence type="ECO:0000256" key="3">
    <source>
        <dbReference type="ARBA" id="ARBA00023082"/>
    </source>
</evidence>
<dbReference type="SUPFAM" id="SSF88659">
    <property type="entry name" value="Sigma3 and sigma4 domains of RNA polymerase sigma factors"/>
    <property type="match status" value="1"/>
</dbReference>
<evidence type="ECO:0000256" key="1">
    <source>
        <dbReference type="ARBA" id="ARBA00010641"/>
    </source>
</evidence>
<dbReference type="Proteomes" id="UP001240447">
    <property type="component" value="Unassembled WGS sequence"/>
</dbReference>
<keyword evidence="10" id="KW-1185">Reference proteome</keyword>
<dbReference type="InterPro" id="IPR000838">
    <property type="entry name" value="RNA_pol_sigma70_ECF_CS"/>
</dbReference>
<comment type="caution">
    <text evidence="9">The sequence shown here is derived from an EMBL/GenBank/DDBJ whole genome shotgun (WGS) entry which is preliminary data.</text>
</comment>
<dbReference type="PROSITE" id="PS01063">
    <property type="entry name" value="SIGMA70_ECF"/>
    <property type="match status" value="1"/>
</dbReference>
<dbReference type="EMBL" id="JAUSQM010000001">
    <property type="protein sequence ID" value="MDP9822990.1"/>
    <property type="molecule type" value="Genomic_DNA"/>
</dbReference>
<dbReference type="SUPFAM" id="SSF88946">
    <property type="entry name" value="Sigma2 domain of RNA polymerase sigma factors"/>
    <property type="match status" value="1"/>
</dbReference>
<evidence type="ECO:0000259" key="7">
    <source>
        <dbReference type="Pfam" id="PF08281"/>
    </source>
</evidence>
<evidence type="ECO:0000256" key="2">
    <source>
        <dbReference type="ARBA" id="ARBA00023015"/>
    </source>
</evidence>
<keyword evidence="4 5" id="KW-0804">Transcription</keyword>
<proteinExistence type="inferred from homology"/>
<evidence type="ECO:0000313" key="9">
    <source>
        <dbReference type="EMBL" id="MDP9822990.1"/>
    </source>
</evidence>
<evidence type="ECO:0000259" key="8">
    <source>
        <dbReference type="Pfam" id="PF20239"/>
    </source>
</evidence>
<dbReference type="InterPro" id="IPR013324">
    <property type="entry name" value="RNA_pol_sigma_r3/r4-like"/>
</dbReference>
<keyword evidence="5" id="KW-0238">DNA-binding</keyword>
<dbReference type="InterPro" id="IPR007627">
    <property type="entry name" value="RNA_pol_sigma70_r2"/>
</dbReference>
<keyword evidence="3 5" id="KW-0731">Sigma factor</keyword>
<dbReference type="InterPro" id="IPR013249">
    <property type="entry name" value="RNA_pol_sigma70_r4_t2"/>
</dbReference>
<sequence length="418" mass="44837">MTSEQTRTVEAVWRVEGARVVATLARLTGDLALAEDLAQEALAEALESWPRSGVPRSPGAWLTTVGRRRAIDLFRHNARLGARYAALARDLDSEVVTESPDGSDDDVLGLMFTACHPVLPRESRVALTLKVVSGLGTEEIARLLLVSVPTVQQRIVRAKRVLGDADVRFDVPSPEEWGSRLETALSVVYLVFTEGYAATSGDSWMRPDLAEEALRLSRMLTVLMPTEPEVHGLHALLELQASRFPARVDAAGEPVLLEDQARTRWDHAQIARGLHALRRSDRLGRGRGPYALQAAIAACHARAAAAADTDWRQIVALYRALAARTGNPVVRLNLAVAVAMAEGPEAGLALTDELAASGVLRDSHLLPSVRGELLARLGRSDEAEAALRAAAALTRNARQRAVLMAKAALAAGAGSSAQ</sequence>
<feature type="domain" description="RNA polymerase sigma-70 region 2" evidence="6">
    <location>
        <begin position="18"/>
        <end position="79"/>
    </location>
</feature>
<evidence type="ECO:0000313" key="10">
    <source>
        <dbReference type="Proteomes" id="UP001240447"/>
    </source>
</evidence>
<name>A0ABT9NSH6_9ACTN</name>
<dbReference type="Gene3D" id="1.10.1740.10">
    <property type="match status" value="1"/>
</dbReference>
<evidence type="ECO:0000259" key="6">
    <source>
        <dbReference type="Pfam" id="PF04542"/>
    </source>
</evidence>
<organism evidence="9 10">
    <name type="scientific">Nocardioides massiliensis</name>
    <dbReference type="NCBI Taxonomy" id="1325935"/>
    <lineage>
        <taxon>Bacteria</taxon>
        <taxon>Bacillati</taxon>
        <taxon>Actinomycetota</taxon>
        <taxon>Actinomycetes</taxon>
        <taxon>Propionibacteriales</taxon>
        <taxon>Nocardioidaceae</taxon>
        <taxon>Nocardioides</taxon>
    </lineage>
</organism>
<dbReference type="InterPro" id="IPR036388">
    <property type="entry name" value="WH-like_DNA-bd_sf"/>
</dbReference>
<gene>
    <name evidence="9" type="ORF">J2S59_002799</name>
</gene>
<dbReference type="PANTHER" id="PTHR47756">
    <property type="entry name" value="BLL6612 PROTEIN-RELATED"/>
    <property type="match status" value="1"/>
</dbReference>
<dbReference type="Pfam" id="PF04542">
    <property type="entry name" value="Sigma70_r2"/>
    <property type="match status" value="1"/>
</dbReference>
<dbReference type="Pfam" id="PF08281">
    <property type="entry name" value="Sigma70_r4_2"/>
    <property type="match status" value="1"/>
</dbReference>
<dbReference type="PANTHER" id="PTHR47756:SF2">
    <property type="entry name" value="BLL6612 PROTEIN"/>
    <property type="match status" value="1"/>
</dbReference>
<reference evidence="9 10" key="1">
    <citation type="submission" date="2023-07" db="EMBL/GenBank/DDBJ databases">
        <title>Sequencing the genomes of 1000 actinobacteria strains.</title>
        <authorList>
            <person name="Klenk H.-P."/>
        </authorList>
    </citation>
    <scope>NUCLEOTIDE SEQUENCE [LARGE SCALE GENOMIC DNA]</scope>
    <source>
        <strain evidence="9 10">GD13</strain>
    </source>
</reference>
<evidence type="ECO:0000256" key="5">
    <source>
        <dbReference type="RuleBase" id="RU000716"/>
    </source>
</evidence>